<organism evidence="5 6">
    <name type="scientific">Mycena maculata</name>
    <dbReference type="NCBI Taxonomy" id="230809"/>
    <lineage>
        <taxon>Eukaryota</taxon>
        <taxon>Fungi</taxon>
        <taxon>Dikarya</taxon>
        <taxon>Basidiomycota</taxon>
        <taxon>Agaricomycotina</taxon>
        <taxon>Agaricomycetes</taxon>
        <taxon>Agaricomycetidae</taxon>
        <taxon>Agaricales</taxon>
        <taxon>Marasmiineae</taxon>
        <taxon>Mycenaceae</taxon>
        <taxon>Mycena</taxon>
    </lineage>
</organism>
<evidence type="ECO:0000313" key="6">
    <source>
        <dbReference type="Proteomes" id="UP001215280"/>
    </source>
</evidence>
<evidence type="ECO:0000256" key="2">
    <source>
        <dbReference type="ARBA" id="ARBA00022603"/>
    </source>
</evidence>
<dbReference type="InterPro" id="IPR029063">
    <property type="entry name" value="SAM-dependent_MTases_sf"/>
</dbReference>
<gene>
    <name evidence="5" type="ORF">DFH07DRAFT_827932</name>
</gene>
<keyword evidence="6" id="KW-1185">Reference proteome</keyword>
<evidence type="ECO:0000313" key="5">
    <source>
        <dbReference type="EMBL" id="KAJ7750475.1"/>
    </source>
</evidence>
<dbReference type="InterPro" id="IPR051052">
    <property type="entry name" value="Diverse_substrate_MTase"/>
</dbReference>
<dbReference type="Gene3D" id="3.40.50.150">
    <property type="entry name" value="Vaccinia Virus protein VP39"/>
    <property type="match status" value="1"/>
</dbReference>
<dbReference type="PANTHER" id="PTHR44942">
    <property type="entry name" value="METHYLTRANSF_11 DOMAIN-CONTAINING PROTEIN"/>
    <property type="match status" value="1"/>
</dbReference>
<feature type="domain" description="Methyltransferase type 11" evidence="4">
    <location>
        <begin position="49"/>
        <end position="146"/>
    </location>
</feature>
<name>A0AAD7IU30_9AGAR</name>
<accession>A0AAD7IU30</accession>
<reference evidence="5" key="1">
    <citation type="submission" date="2023-03" db="EMBL/GenBank/DDBJ databases">
        <title>Massive genome expansion in bonnet fungi (Mycena s.s.) driven by repeated elements and novel gene families across ecological guilds.</title>
        <authorList>
            <consortium name="Lawrence Berkeley National Laboratory"/>
            <person name="Harder C.B."/>
            <person name="Miyauchi S."/>
            <person name="Viragh M."/>
            <person name="Kuo A."/>
            <person name="Thoen E."/>
            <person name="Andreopoulos B."/>
            <person name="Lu D."/>
            <person name="Skrede I."/>
            <person name="Drula E."/>
            <person name="Henrissat B."/>
            <person name="Morin E."/>
            <person name="Kohler A."/>
            <person name="Barry K."/>
            <person name="LaButti K."/>
            <person name="Morin E."/>
            <person name="Salamov A."/>
            <person name="Lipzen A."/>
            <person name="Mereny Z."/>
            <person name="Hegedus B."/>
            <person name="Baldrian P."/>
            <person name="Stursova M."/>
            <person name="Weitz H."/>
            <person name="Taylor A."/>
            <person name="Grigoriev I.V."/>
            <person name="Nagy L.G."/>
            <person name="Martin F."/>
            <person name="Kauserud H."/>
        </authorList>
    </citation>
    <scope>NUCLEOTIDE SEQUENCE</scope>
    <source>
        <strain evidence="5">CBHHK188m</strain>
    </source>
</reference>
<dbReference type="GO" id="GO:0032259">
    <property type="term" value="P:methylation"/>
    <property type="evidence" value="ECO:0007669"/>
    <property type="project" value="UniProtKB-KW"/>
</dbReference>
<evidence type="ECO:0000259" key="4">
    <source>
        <dbReference type="Pfam" id="PF08241"/>
    </source>
</evidence>
<dbReference type="Pfam" id="PF08241">
    <property type="entry name" value="Methyltransf_11"/>
    <property type="match status" value="1"/>
</dbReference>
<dbReference type="AlphaFoldDB" id="A0AAD7IU30"/>
<proteinExistence type="inferred from homology"/>
<dbReference type="CDD" id="cd02440">
    <property type="entry name" value="AdoMet_MTases"/>
    <property type="match status" value="1"/>
</dbReference>
<dbReference type="Proteomes" id="UP001215280">
    <property type="component" value="Unassembled WGS sequence"/>
</dbReference>
<keyword evidence="2 5" id="KW-0489">Methyltransferase</keyword>
<dbReference type="InterPro" id="IPR013216">
    <property type="entry name" value="Methyltransf_11"/>
</dbReference>
<evidence type="ECO:0000256" key="1">
    <source>
        <dbReference type="ARBA" id="ARBA00008361"/>
    </source>
</evidence>
<dbReference type="PANTHER" id="PTHR44942:SF4">
    <property type="entry name" value="METHYLTRANSFERASE TYPE 11 DOMAIN-CONTAINING PROTEIN"/>
    <property type="match status" value="1"/>
</dbReference>
<protein>
    <submittedName>
        <fullName evidence="5">S-adenosyl-L-methionine-dependent methyltransferase</fullName>
    </submittedName>
</protein>
<dbReference type="SUPFAM" id="SSF53335">
    <property type="entry name" value="S-adenosyl-L-methionine-dependent methyltransferases"/>
    <property type="match status" value="1"/>
</dbReference>
<comment type="similarity">
    <text evidence="1">Belongs to the methyltransferase superfamily.</text>
</comment>
<keyword evidence="3" id="KW-0808">Transferase</keyword>
<sequence length="274" mass="31187">MSSTVHANSTTGFRKGTNELYNQARARYQPEALSHLRQAIKSDGPLNIVEIGSGTGLFTRALLAHPAWTAVQKLKAVDPNEGMRETFAKYTVDDRVVVSEGTFDSTGVESGWADLVIIAHAFHWCLDYEAAAAEFARVLKPEGVFALIWNHEDRDAAKWLDQVRERVERDEKGSPHWRTGLWRQIFEAPSYTKYFLHPEEQTFRYEIPGTTEGIVSRGLSSSRITVLAESEKEEFVKDVEAIMERGESKVWIEEDKTFIYPHRTDLVISRRKAL</sequence>
<comment type="caution">
    <text evidence="5">The sequence shown here is derived from an EMBL/GenBank/DDBJ whole genome shotgun (WGS) entry which is preliminary data.</text>
</comment>
<evidence type="ECO:0000256" key="3">
    <source>
        <dbReference type="ARBA" id="ARBA00022679"/>
    </source>
</evidence>
<dbReference type="EMBL" id="JARJLG010000082">
    <property type="protein sequence ID" value="KAJ7750475.1"/>
    <property type="molecule type" value="Genomic_DNA"/>
</dbReference>
<dbReference type="GO" id="GO:0008757">
    <property type="term" value="F:S-adenosylmethionine-dependent methyltransferase activity"/>
    <property type="evidence" value="ECO:0007669"/>
    <property type="project" value="InterPro"/>
</dbReference>